<sequence length="52" mass="6133">MNLHYVGLTRARKGCILVSSTERTNYENKQKKANDSEFVWLNSIKKLRYISK</sequence>
<proteinExistence type="predicted"/>
<protein>
    <submittedName>
        <fullName evidence="1">Uncharacterized protein</fullName>
    </submittedName>
</protein>
<dbReference type="Gene3D" id="3.30.160.800">
    <property type="match status" value="1"/>
</dbReference>
<dbReference type="KEGG" id="dli:dnl_27910"/>
<reference evidence="1" key="1">
    <citation type="journal article" date="2021" name="Microb. Physiol.">
        <title>Proteogenomic Insights into the Physiology of Marine, Sulfate-Reducing, Filamentous Desulfonema limicola and Desulfonema magnum.</title>
        <authorList>
            <person name="Schnaars V."/>
            <person name="Wohlbrand L."/>
            <person name="Scheve S."/>
            <person name="Hinrichs C."/>
            <person name="Reinhardt R."/>
            <person name="Rabus R."/>
        </authorList>
    </citation>
    <scope>NUCLEOTIDE SEQUENCE</scope>
    <source>
        <strain evidence="1">5ac10</strain>
    </source>
</reference>
<evidence type="ECO:0000313" key="1">
    <source>
        <dbReference type="EMBL" id="QTA80486.1"/>
    </source>
</evidence>
<dbReference type="AlphaFoldDB" id="A0A975GGM7"/>
<name>A0A975GGM7_9BACT</name>
<dbReference type="Proteomes" id="UP000663720">
    <property type="component" value="Chromosome"/>
</dbReference>
<evidence type="ECO:0000313" key="2">
    <source>
        <dbReference type="Proteomes" id="UP000663720"/>
    </source>
</evidence>
<keyword evidence="2" id="KW-1185">Reference proteome</keyword>
<gene>
    <name evidence="1" type="ORF">dnl_27910</name>
</gene>
<dbReference type="EMBL" id="CP061799">
    <property type="protein sequence ID" value="QTA80486.1"/>
    <property type="molecule type" value="Genomic_DNA"/>
</dbReference>
<organism evidence="1 2">
    <name type="scientific">Desulfonema limicola</name>
    <dbReference type="NCBI Taxonomy" id="45656"/>
    <lineage>
        <taxon>Bacteria</taxon>
        <taxon>Pseudomonadati</taxon>
        <taxon>Thermodesulfobacteriota</taxon>
        <taxon>Desulfobacteria</taxon>
        <taxon>Desulfobacterales</taxon>
        <taxon>Desulfococcaceae</taxon>
        <taxon>Desulfonema</taxon>
    </lineage>
</organism>
<accession>A0A975GGM7</accession>